<dbReference type="Gene3D" id="3.40.50.720">
    <property type="entry name" value="NAD(P)-binding Rossmann-like Domain"/>
    <property type="match status" value="1"/>
</dbReference>
<name>A0ABQ3H0Z9_9NEIS</name>
<comment type="similarity">
    <text evidence="1">Belongs to the Gfo/Idh/MocA family.</text>
</comment>
<organism evidence="5 6">
    <name type="scientific">Jeongeupia chitinilytica</name>
    <dbReference type="NCBI Taxonomy" id="1041641"/>
    <lineage>
        <taxon>Bacteria</taxon>
        <taxon>Pseudomonadati</taxon>
        <taxon>Pseudomonadota</taxon>
        <taxon>Betaproteobacteria</taxon>
        <taxon>Neisseriales</taxon>
        <taxon>Chitinibacteraceae</taxon>
        <taxon>Jeongeupia</taxon>
    </lineage>
</organism>
<dbReference type="SUPFAM" id="SSF51735">
    <property type="entry name" value="NAD(P)-binding Rossmann-fold domains"/>
    <property type="match status" value="1"/>
</dbReference>
<dbReference type="PANTHER" id="PTHR22604">
    <property type="entry name" value="OXIDOREDUCTASES"/>
    <property type="match status" value="1"/>
</dbReference>
<keyword evidence="2" id="KW-0560">Oxidoreductase</keyword>
<dbReference type="InterPro" id="IPR036291">
    <property type="entry name" value="NAD(P)-bd_dom_sf"/>
</dbReference>
<evidence type="ECO:0000256" key="1">
    <source>
        <dbReference type="ARBA" id="ARBA00010928"/>
    </source>
</evidence>
<evidence type="ECO:0000313" key="6">
    <source>
        <dbReference type="Proteomes" id="UP000604737"/>
    </source>
</evidence>
<feature type="domain" description="GFO/IDH/MocA-like oxidoreductase" evidence="4">
    <location>
        <begin position="127"/>
        <end position="226"/>
    </location>
</feature>
<reference evidence="6" key="1">
    <citation type="journal article" date="2019" name="Int. J. Syst. Evol. Microbiol.">
        <title>The Global Catalogue of Microorganisms (GCM) 10K type strain sequencing project: providing services to taxonomists for standard genome sequencing and annotation.</title>
        <authorList>
            <consortium name="The Broad Institute Genomics Platform"/>
            <consortium name="The Broad Institute Genome Sequencing Center for Infectious Disease"/>
            <person name="Wu L."/>
            <person name="Ma J."/>
        </authorList>
    </citation>
    <scope>NUCLEOTIDE SEQUENCE [LARGE SCALE GENOMIC DNA]</scope>
    <source>
        <strain evidence="6">KCTC 23701</strain>
    </source>
</reference>
<sequence length="320" mass="34289">MIRWGILGCGNIARRFAQGLGHVPDATLVAIWNRHTNKADAFAREFGGAAYASLEGLLNSEIDAVYIATPHTSHARLAIRALAAGKHVLCEKPAAISAAELETVLACALEHGKLFMEAMKPPFYPLYRKLREQLEREPIGPVGFVRAGFANPGVPADHMLWDPEMAGGGLLDIGIYSAFLAVDWLGPMHEVQVLGRLVGGVDSFASVNAQHEGGIAQLYCGLDLAGSGEALLSGPAGHVVIHEKWWNPQRATVRYADGRSVELDAPMSGSGLNYETAHFGALIRDGLRESPVVTHAHSRAMIAMVDAARAGLGLVYPFEE</sequence>
<dbReference type="Pfam" id="PF22725">
    <property type="entry name" value="GFO_IDH_MocA_C3"/>
    <property type="match status" value="1"/>
</dbReference>
<comment type="caution">
    <text evidence="5">The sequence shown here is derived from an EMBL/GenBank/DDBJ whole genome shotgun (WGS) entry which is preliminary data.</text>
</comment>
<dbReference type="PANTHER" id="PTHR22604:SF105">
    <property type="entry name" value="TRANS-1,2-DIHYDROBENZENE-1,2-DIOL DEHYDROGENASE"/>
    <property type="match status" value="1"/>
</dbReference>
<accession>A0ABQ3H0Z9</accession>
<dbReference type="SUPFAM" id="SSF55347">
    <property type="entry name" value="Glyceraldehyde-3-phosphate dehydrogenase-like, C-terminal domain"/>
    <property type="match status" value="1"/>
</dbReference>
<gene>
    <name evidence="5" type="ORF">GCM10007350_24880</name>
</gene>
<dbReference type="EMBL" id="BMYO01000006">
    <property type="protein sequence ID" value="GHD64931.1"/>
    <property type="molecule type" value="Genomic_DNA"/>
</dbReference>
<evidence type="ECO:0000313" key="5">
    <source>
        <dbReference type="EMBL" id="GHD64931.1"/>
    </source>
</evidence>
<dbReference type="RefSeq" id="WP_189461207.1">
    <property type="nucleotide sequence ID" value="NZ_BMYO01000006.1"/>
</dbReference>
<dbReference type="InterPro" id="IPR050984">
    <property type="entry name" value="Gfo/Idh/MocA_domain"/>
</dbReference>
<keyword evidence="6" id="KW-1185">Reference proteome</keyword>
<evidence type="ECO:0000259" key="3">
    <source>
        <dbReference type="Pfam" id="PF01408"/>
    </source>
</evidence>
<evidence type="ECO:0000256" key="2">
    <source>
        <dbReference type="ARBA" id="ARBA00023002"/>
    </source>
</evidence>
<proteinExistence type="inferred from homology"/>
<dbReference type="InterPro" id="IPR000683">
    <property type="entry name" value="Gfo/Idh/MocA-like_OxRdtase_N"/>
</dbReference>
<dbReference type="Pfam" id="PF01408">
    <property type="entry name" value="GFO_IDH_MocA"/>
    <property type="match status" value="1"/>
</dbReference>
<dbReference type="InterPro" id="IPR055170">
    <property type="entry name" value="GFO_IDH_MocA-like_dom"/>
</dbReference>
<evidence type="ECO:0000259" key="4">
    <source>
        <dbReference type="Pfam" id="PF22725"/>
    </source>
</evidence>
<feature type="domain" description="Gfo/Idh/MocA-like oxidoreductase N-terminal" evidence="3">
    <location>
        <begin position="2"/>
        <end position="117"/>
    </location>
</feature>
<dbReference type="Proteomes" id="UP000604737">
    <property type="component" value="Unassembled WGS sequence"/>
</dbReference>
<dbReference type="Gene3D" id="3.30.360.10">
    <property type="entry name" value="Dihydrodipicolinate Reductase, domain 2"/>
    <property type="match status" value="1"/>
</dbReference>
<protein>
    <submittedName>
        <fullName evidence="5">Oxidoreductase</fullName>
    </submittedName>
</protein>